<dbReference type="Proteomes" id="UP001235939">
    <property type="component" value="Chromosome X"/>
</dbReference>
<accession>A0ABY6LTF1</accession>
<name>A0ABY6LTF1_9ARAC</name>
<keyword evidence="2" id="KW-1185">Reference proteome</keyword>
<proteinExistence type="predicted"/>
<dbReference type="EMBL" id="CP092886">
    <property type="protein sequence ID" value="UYV84522.1"/>
    <property type="molecule type" value="Genomic_DNA"/>
</dbReference>
<gene>
    <name evidence="1" type="ORF">LAZ67_X002443</name>
</gene>
<evidence type="ECO:0000313" key="2">
    <source>
        <dbReference type="Proteomes" id="UP001235939"/>
    </source>
</evidence>
<sequence length="100" mass="11002">MTYRSLCFLPYSPSSVDIARKLKSYGIRTIYKNSPNLLSSLRHPHTKSSAPPDPLRSMGAVYSVSCEQCSATYVGETGVLGTLYVFPRYTAERDRACTGG</sequence>
<organism evidence="1 2">
    <name type="scientific">Cordylochernes scorpioides</name>
    <dbReference type="NCBI Taxonomy" id="51811"/>
    <lineage>
        <taxon>Eukaryota</taxon>
        <taxon>Metazoa</taxon>
        <taxon>Ecdysozoa</taxon>
        <taxon>Arthropoda</taxon>
        <taxon>Chelicerata</taxon>
        <taxon>Arachnida</taxon>
        <taxon>Pseudoscorpiones</taxon>
        <taxon>Cheliferoidea</taxon>
        <taxon>Chernetidae</taxon>
        <taxon>Cordylochernes</taxon>
    </lineage>
</organism>
<reference evidence="1 2" key="1">
    <citation type="submission" date="2022-03" db="EMBL/GenBank/DDBJ databases">
        <title>A chromosomal length assembly of Cordylochernes scorpioides.</title>
        <authorList>
            <person name="Zeh D."/>
            <person name="Zeh J."/>
        </authorList>
    </citation>
    <scope>NUCLEOTIDE SEQUENCE [LARGE SCALE GENOMIC DNA]</scope>
    <source>
        <strain evidence="1">IN4F17</strain>
        <tissue evidence="1">Whole Body</tissue>
    </source>
</reference>
<protein>
    <submittedName>
        <fullName evidence="1">Uncharacterized protein</fullName>
    </submittedName>
</protein>
<evidence type="ECO:0000313" key="1">
    <source>
        <dbReference type="EMBL" id="UYV84522.1"/>
    </source>
</evidence>